<evidence type="ECO:0000256" key="7">
    <source>
        <dbReference type="ARBA" id="ARBA00022801"/>
    </source>
</evidence>
<keyword evidence="9" id="KW-0735">Signal-anchor</keyword>
<evidence type="ECO:0000256" key="17">
    <source>
        <dbReference type="RuleBase" id="RU364040"/>
    </source>
</evidence>
<evidence type="ECO:0000256" key="9">
    <source>
        <dbReference type="ARBA" id="ARBA00022968"/>
    </source>
</evidence>
<feature type="domain" description="Peptidase M1 membrane alanine aminopeptidase" evidence="18">
    <location>
        <begin position="315"/>
        <end position="479"/>
    </location>
</feature>
<comment type="subcellular location">
    <subcellularLocation>
        <location evidence="1">Membrane</location>
        <topology evidence="1">Single-pass type II membrane protein</topology>
    </subcellularLocation>
</comment>
<accession>A0A3P8SJK4</accession>
<evidence type="ECO:0000259" key="20">
    <source>
        <dbReference type="Pfam" id="PF17900"/>
    </source>
</evidence>
<dbReference type="InterPro" id="IPR042097">
    <property type="entry name" value="Aminopeptidase_N-like_N_sf"/>
</dbReference>
<feature type="active site" description="Proton acceptor" evidence="14">
    <location>
        <position position="388"/>
    </location>
</feature>
<evidence type="ECO:0000256" key="11">
    <source>
        <dbReference type="ARBA" id="ARBA00023049"/>
    </source>
</evidence>
<dbReference type="SUPFAM" id="SSF63737">
    <property type="entry name" value="Leukotriene A4 hydrolase N-terminal domain"/>
    <property type="match status" value="1"/>
</dbReference>
<evidence type="ECO:0000256" key="14">
    <source>
        <dbReference type="PIRSR" id="PIRSR634016-1"/>
    </source>
</evidence>
<dbReference type="Gene3D" id="2.60.40.1910">
    <property type="match status" value="1"/>
</dbReference>
<dbReference type="EC" id="3.4.11.-" evidence="17"/>
<feature type="binding site" evidence="15">
    <location>
        <position position="387"/>
    </location>
    <ligand>
        <name>Zn(2+)</name>
        <dbReference type="ChEBI" id="CHEBI:29105"/>
        <note>catalytic</note>
    </ligand>
</feature>
<evidence type="ECO:0000259" key="18">
    <source>
        <dbReference type="Pfam" id="PF01433"/>
    </source>
</evidence>
<dbReference type="PRINTS" id="PR00756">
    <property type="entry name" value="ALADIPTASE"/>
</dbReference>
<dbReference type="InterPro" id="IPR014782">
    <property type="entry name" value="Peptidase_M1_dom"/>
</dbReference>
<dbReference type="AlphaFoldDB" id="A0A3P8SJK4"/>
<comment type="similarity">
    <text evidence="2 17">Belongs to the peptidase M1 family.</text>
</comment>
<reference evidence="21" key="3">
    <citation type="submission" date="2025-09" db="UniProtKB">
        <authorList>
            <consortium name="Ensembl"/>
        </authorList>
    </citation>
    <scope>IDENTIFICATION</scope>
</reference>
<dbReference type="InterPro" id="IPR034016">
    <property type="entry name" value="M1_APN-typ"/>
</dbReference>
<evidence type="ECO:0000313" key="22">
    <source>
        <dbReference type="Proteomes" id="UP000265080"/>
    </source>
</evidence>
<dbReference type="Pfam" id="PF11838">
    <property type="entry name" value="ERAP1_C"/>
    <property type="match status" value="1"/>
</dbReference>
<evidence type="ECO:0000259" key="19">
    <source>
        <dbReference type="Pfam" id="PF11838"/>
    </source>
</evidence>
<dbReference type="InterPro" id="IPR024571">
    <property type="entry name" value="ERAP1-like_C_dom"/>
</dbReference>
<evidence type="ECO:0000256" key="1">
    <source>
        <dbReference type="ARBA" id="ARBA00004606"/>
    </source>
</evidence>
<evidence type="ECO:0000256" key="2">
    <source>
        <dbReference type="ARBA" id="ARBA00010136"/>
    </source>
</evidence>
<dbReference type="SUPFAM" id="SSF55486">
    <property type="entry name" value="Metalloproteases ('zincins'), catalytic domain"/>
    <property type="match status" value="1"/>
</dbReference>
<dbReference type="Gene3D" id="2.60.40.1730">
    <property type="entry name" value="tricorn interacting facor f3 domain"/>
    <property type="match status" value="1"/>
</dbReference>
<keyword evidence="10 17" id="KW-1133">Transmembrane helix</keyword>
<reference evidence="21" key="2">
    <citation type="submission" date="2025-08" db="UniProtKB">
        <authorList>
            <consortium name="Ensembl"/>
        </authorList>
    </citation>
    <scope>IDENTIFICATION</scope>
</reference>
<organism evidence="21 22">
    <name type="scientific">Amphiprion percula</name>
    <name type="common">Orange clownfish</name>
    <name type="synonym">Lutjanus percula</name>
    <dbReference type="NCBI Taxonomy" id="161767"/>
    <lineage>
        <taxon>Eukaryota</taxon>
        <taxon>Metazoa</taxon>
        <taxon>Chordata</taxon>
        <taxon>Craniata</taxon>
        <taxon>Vertebrata</taxon>
        <taxon>Euteleostomi</taxon>
        <taxon>Actinopterygii</taxon>
        <taxon>Neopterygii</taxon>
        <taxon>Teleostei</taxon>
        <taxon>Neoteleostei</taxon>
        <taxon>Acanthomorphata</taxon>
        <taxon>Ovalentaria</taxon>
        <taxon>Pomacentridae</taxon>
        <taxon>Amphiprion</taxon>
    </lineage>
</organism>
<dbReference type="InterPro" id="IPR045357">
    <property type="entry name" value="Aminopeptidase_N-like_N"/>
</dbReference>
<keyword evidence="22" id="KW-1185">Reference proteome</keyword>
<evidence type="ECO:0000256" key="15">
    <source>
        <dbReference type="PIRSR" id="PIRSR634016-3"/>
    </source>
</evidence>
<feature type="binding site" evidence="15">
    <location>
        <position position="391"/>
    </location>
    <ligand>
        <name>Zn(2+)</name>
        <dbReference type="ChEBI" id="CHEBI:29105"/>
        <note>catalytic</note>
    </ligand>
</feature>
<keyword evidence="11 17" id="KW-0482">Metalloprotease</keyword>
<dbReference type="Gene3D" id="1.10.390.10">
    <property type="entry name" value="Neutral Protease Domain 2"/>
    <property type="match status" value="1"/>
</dbReference>
<dbReference type="Pfam" id="PF17900">
    <property type="entry name" value="Peptidase_M1_N"/>
    <property type="match status" value="1"/>
</dbReference>
<evidence type="ECO:0000256" key="16">
    <source>
        <dbReference type="PIRSR" id="PIRSR634016-4"/>
    </source>
</evidence>
<evidence type="ECO:0000256" key="6">
    <source>
        <dbReference type="ARBA" id="ARBA00022723"/>
    </source>
</evidence>
<evidence type="ECO:0000256" key="12">
    <source>
        <dbReference type="ARBA" id="ARBA00023136"/>
    </source>
</evidence>
<evidence type="ECO:0000313" key="21">
    <source>
        <dbReference type="Ensembl" id="ENSAPEP00000012337.1"/>
    </source>
</evidence>
<dbReference type="GO" id="GO:0005737">
    <property type="term" value="C:cytoplasm"/>
    <property type="evidence" value="ECO:0007669"/>
    <property type="project" value="TreeGrafter"/>
</dbReference>
<dbReference type="GO" id="GO:0006508">
    <property type="term" value="P:proteolysis"/>
    <property type="evidence" value="ECO:0007669"/>
    <property type="project" value="UniProtKB-KW"/>
</dbReference>
<evidence type="ECO:0000256" key="13">
    <source>
        <dbReference type="ARBA" id="ARBA00023180"/>
    </source>
</evidence>
<sequence length="911" mass="103884">SLKGQYFMPSKSGLSKAFAAAFAVLTVSVICGTVTMVVLYKVQMSGVNATARPTVPVTTEPPPPVLRLPRSLIPDRYELVLQPRLYTRIVREENATSPNQTLVFTGNSTVHFRCVQKTRSIFMHGRDLQVSGPVLTDRDSRKKIWSRVKDLDGESGFLELELDQDLEVGGNYSLVLDFRGQISQNLDALFLSEYQEEPEPEPGEDSGTDRFLAATNLQPTDARRLFPCFDEPDMKAEFSVTIIHRLKTTALSNTQMTVSNIEDDEWKYTRFETTPRMSTYLLAFTVSEFTPIISYTTDNRIFARPEAKAAGHTSYASHITGKILEFYERRFEIDYELNKLDQIALPDLYPAAMENWGLVTYQEGVLLYEEGVSSLLHKENVAGIIAHELAHQWFGNLVTMEWWNNIWLNEGFATYMSHFAVDAVEPTFRMKDTFIMNNLHAAFQEDALASSHPLSPPQEDIQTSDEIIGLFDSITYSKVRVNTAHGNSSNTSSQSGDSYQKNDLWNSIEMVIKYGLSVEQLMTPWITQEGFPVITIDTTNGEIYQKRFLYNNTAESRYKNTSLPAQSTLLLKKEEFISKDGEWILANVNSTGYYRVNYNLENWQLLLKQLETNRHLIPLMNRGQLIDDAFNLARAKLIDVTLALNSTLFLREEREFLPWESAVTNLHYFVLMFDRSEVYGPMQVSGPANYRCMMLIHNQVNAIWMACSNGLPECVEMAKLKFTEWMQPNGTNNIHPNLRSVIYCQAVAAGGKAEWEFAWDQFLSSSDTSEKVQLREALSCTRKIWLLNRYLEYTLDPDKIRLMDVASTIDSIASNPAGQALAWNFIRAHWDYIQQGWVYTSFLIEGVTSRFSTQFELDELERFAAEYELGSAIRAAQRAVEQTRVNIQWVKDNKDAVLQWFQAQSAAGDKD</sequence>
<keyword evidence="6 15" id="KW-0479">Metal-binding</keyword>
<keyword evidence="7 17" id="KW-0378">Hydrolase</keyword>
<feature type="domain" description="ERAP1-like C-terminal" evidence="19">
    <location>
        <begin position="583"/>
        <end position="884"/>
    </location>
</feature>
<feature type="domain" description="Aminopeptidase N-like N-terminal" evidence="20">
    <location>
        <begin position="74"/>
        <end position="281"/>
    </location>
</feature>
<dbReference type="Ensembl" id="ENSAPET00000012670.1">
    <property type="protein sequence ID" value="ENSAPEP00000012337.1"/>
    <property type="gene ID" value="ENSAPEG00000008695.1"/>
</dbReference>
<dbReference type="GO" id="GO:0043171">
    <property type="term" value="P:peptide catabolic process"/>
    <property type="evidence" value="ECO:0007669"/>
    <property type="project" value="TreeGrafter"/>
</dbReference>
<dbReference type="Pfam" id="PF01433">
    <property type="entry name" value="Peptidase_M1"/>
    <property type="match status" value="1"/>
</dbReference>
<dbReference type="PANTHER" id="PTHR11533">
    <property type="entry name" value="PROTEASE M1 ZINC METALLOPROTEASE"/>
    <property type="match status" value="1"/>
</dbReference>
<keyword evidence="13" id="KW-0325">Glycoprotein</keyword>
<feature type="site" description="Transition state stabilizer" evidence="16">
    <location>
        <position position="476"/>
    </location>
</feature>
<dbReference type="FunFam" id="2.60.40.1730:FF:000001">
    <property type="entry name" value="Leucyl-cystinyl aminopeptidase"/>
    <property type="match status" value="1"/>
</dbReference>
<dbReference type="CDD" id="cd09601">
    <property type="entry name" value="M1_APN-Q_like"/>
    <property type="match status" value="1"/>
</dbReference>
<dbReference type="GO" id="GO:0070006">
    <property type="term" value="F:metalloaminopeptidase activity"/>
    <property type="evidence" value="ECO:0007669"/>
    <property type="project" value="TreeGrafter"/>
</dbReference>
<dbReference type="FunFam" id="1.10.390.10:FF:000013">
    <property type="entry name" value="Aminopeptidase N"/>
    <property type="match status" value="1"/>
</dbReference>
<dbReference type="Gene3D" id="1.25.50.20">
    <property type="match status" value="1"/>
</dbReference>
<keyword evidence="4 17" id="KW-0645">Protease</keyword>
<evidence type="ECO:0000256" key="5">
    <source>
        <dbReference type="ARBA" id="ARBA00022692"/>
    </source>
</evidence>
<keyword evidence="5 17" id="KW-0812">Transmembrane</keyword>
<dbReference type="InterPro" id="IPR050344">
    <property type="entry name" value="Peptidase_M1_aminopeptidases"/>
</dbReference>
<keyword evidence="12 17" id="KW-0472">Membrane</keyword>
<name>A0A3P8SJK4_AMPPE</name>
<feature type="transmembrane region" description="Helical" evidence="17">
    <location>
        <begin position="17"/>
        <end position="40"/>
    </location>
</feature>
<evidence type="ECO:0000256" key="10">
    <source>
        <dbReference type="ARBA" id="ARBA00022989"/>
    </source>
</evidence>
<feature type="binding site" evidence="15">
    <location>
        <position position="410"/>
    </location>
    <ligand>
        <name>Zn(2+)</name>
        <dbReference type="ChEBI" id="CHEBI:29105"/>
        <note>catalytic</note>
    </ligand>
</feature>
<dbReference type="GO" id="GO:0005615">
    <property type="term" value="C:extracellular space"/>
    <property type="evidence" value="ECO:0007669"/>
    <property type="project" value="TreeGrafter"/>
</dbReference>
<keyword evidence="3 17" id="KW-0031">Aminopeptidase</keyword>
<evidence type="ECO:0000256" key="3">
    <source>
        <dbReference type="ARBA" id="ARBA00022438"/>
    </source>
</evidence>
<evidence type="ECO:0000256" key="8">
    <source>
        <dbReference type="ARBA" id="ARBA00022833"/>
    </source>
</evidence>
<dbReference type="GO" id="GO:0005886">
    <property type="term" value="C:plasma membrane"/>
    <property type="evidence" value="ECO:0007669"/>
    <property type="project" value="TreeGrafter"/>
</dbReference>
<comment type="cofactor">
    <cofactor evidence="15 17">
        <name>Zn(2+)</name>
        <dbReference type="ChEBI" id="CHEBI:29105"/>
    </cofactor>
    <text evidence="15 17">Binds 1 zinc ion per subunit.</text>
</comment>
<dbReference type="Proteomes" id="UP000265080">
    <property type="component" value="Chromosome 4"/>
</dbReference>
<dbReference type="GO" id="GO:0042277">
    <property type="term" value="F:peptide binding"/>
    <property type="evidence" value="ECO:0007669"/>
    <property type="project" value="TreeGrafter"/>
</dbReference>
<dbReference type="InterPro" id="IPR027268">
    <property type="entry name" value="Peptidase_M4/M1_CTD_sf"/>
</dbReference>
<proteinExistence type="inferred from homology"/>
<reference evidence="21 22" key="1">
    <citation type="submission" date="2018-03" db="EMBL/GenBank/DDBJ databases">
        <title>Finding Nemo's genes: A chromosome-scale reference assembly of the genome of the orange clownfish Amphiprion percula.</title>
        <authorList>
            <person name="Lehmann R."/>
        </authorList>
    </citation>
    <scope>NUCLEOTIDE SEQUENCE</scope>
</reference>
<protein>
    <recommendedName>
        <fullName evidence="17">Aminopeptidase</fullName>
        <ecNumber evidence="17">3.4.11.-</ecNumber>
    </recommendedName>
</protein>
<dbReference type="FunFam" id="1.25.50.20:FF:000012">
    <property type="entry name" value="Aminopeptidase N"/>
    <property type="match status" value="1"/>
</dbReference>
<dbReference type="GO" id="GO:0008270">
    <property type="term" value="F:zinc ion binding"/>
    <property type="evidence" value="ECO:0007669"/>
    <property type="project" value="UniProtKB-UniRule"/>
</dbReference>
<dbReference type="GeneTree" id="ENSGT00940000164605"/>
<evidence type="ECO:0000256" key="4">
    <source>
        <dbReference type="ARBA" id="ARBA00022670"/>
    </source>
</evidence>
<dbReference type="InterPro" id="IPR001930">
    <property type="entry name" value="Peptidase_M1"/>
</dbReference>
<dbReference type="PANTHER" id="PTHR11533:SF259">
    <property type="entry name" value="AMINOPEPTIDASE"/>
    <property type="match status" value="1"/>
</dbReference>
<keyword evidence="8 15" id="KW-0862">Zinc</keyword>